<evidence type="ECO:0000256" key="1">
    <source>
        <dbReference type="SAM" id="MobiDB-lite"/>
    </source>
</evidence>
<dbReference type="EMBL" id="CAEKDK010000005">
    <property type="protein sequence ID" value="CAB4279378.1"/>
    <property type="molecule type" value="Genomic_DNA"/>
</dbReference>
<organism evidence="3 4">
    <name type="scientific">Prunus armeniaca</name>
    <name type="common">Apricot</name>
    <name type="synonym">Armeniaca vulgaris</name>
    <dbReference type="NCBI Taxonomy" id="36596"/>
    <lineage>
        <taxon>Eukaryota</taxon>
        <taxon>Viridiplantae</taxon>
        <taxon>Streptophyta</taxon>
        <taxon>Embryophyta</taxon>
        <taxon>Tracheophyta</taxon>
        <taxon>Spermatophyta</taxon>
        <taxon>Magnoliopsida</taxon>
        <taxon>eudicotyledons</taxon>
        <taxon>Gunneridae</taxon>
        <taxon>Pentapetalae</taxon>
        <taxon>rosids</taxon>
        <taxon>fabids</taxon>
        <taxon>Rosales</taxon>
        <taxon>Rosaceae</taxon>
        <taxon>Amygdaloideae</taxon>
        <taxon>Amygdaleae</taxon>
        <taxon>Prunus</taxon>
    </lineage>
</organism>
<proteinExistence type="predicted"/>
<feature type="region of interest" description="Disordered" evidence="1">
    <location>
        <begin position="48"/>
        <end position="95"/>
    </location>
</feature>
<sequence length="95" mass="10838">MHAILSLLNLLLIYGLLLLSRSSYMVKATDGFSGLSTNELKLVSRFRGRSPPPAPKPHVPLHFLPRPMETPRRHHHRSGCGPQQRHHSHVLRLIR</sequence>
<evidence type="ECO:0000256" key="2">
    <source>
        <dbReference type="SAM" id="SignalP"/>
    </source>
</evidence>
<evidence type="ECO:0000313" key="3">
    <source>
        <dbReference type="EMBL" id="CAB4279378.1"/>
    </source>
</evidence>
<accession>A0A6J5UZY7</accession>
<protein>
    <submittedName>
        <fullName evidence="3">Uncharacterized protein</fullName>
    </submittedName>
</protein>
<dbReference type="Proteomes" id="UP000507222">
    <property type="component" value="Unassembled WGS sequence"/>
</dbReference>
<dbReference type="AlphaFoldDB" id="A0A6J5UZY7"/>
<gene>
    <name evidence="3" type="ORF">CURHAP_LOCUS31616</name>
</gene>
<evidence type="ECO:0000313" key="4">
    <source>
        <dbReference type="Proteomes" id="UP000507222"/>
    </source>
</evidence>
<feature type="chain" id="PRO_5026675501" evidence="2">
    <location>
        <begin position="29"/>
        <end position="95"/>
    </location>
</feature>
<feature type="compositionally biased region" description="Basic residues" evidence="1">
    <location>
        <begin position="72"/>
        <end position="95"/>
    </location>
</feature>
<keyword evidence="2" id="KW-0732">Signal</keyword>
<name>A0A6J5UZY7_PRUAR</name>
<reference evidence="3 4" key="1">
    <citation type="submission" date="2020-05" db="EMBL/GenBank/DDBJ databases">
        <authorList>
            <person name="Campoy J."/>
            <person name="Schneeberger K."/>
            <person name="Spophaly S."/>
        </authorList>
    </citation>
    <scope>NUCLEOTIDE SEQUENCE [LARGE SCALE GENOMIC DNA]</scope>
    <source>
        <strain evidence="3">PruArmRojPasFocal</strain>
    </source>
</reference>
<feature type="signal peptide" evidence="2">
    <location>
        <begin position="1"/>
        <end position="28"/>
    </location>
</feature>